<dbReference type="GO" id="GO:0005634">
    <property type="term" value="C:nucleus"/>
    <property type="evidence" value="ECO:0007669"/>
    <property type="project" value="UniProtKB-SubCell"/>
</dbReference>
<feature type="compositionally biased region" description="Basic and acidic residues" evidence="5">
    <location>
        <begin position="249"/>
        <end position="283"/>
    </location>
</feature>
<reference evidence="8" key="2">
    <citation type="submission" date="2015-01" db="EMBL/GenBank/DDBJ databases">
        <title>Evolutionary Origins and Diversification of the Mycorrhizal Mutualists.</title>
        <authorList>
            <consortium name="DOE Joint Genome Institute"/>
            <consortium name="Mycorrhizal Genomics Consortium"/>
            <person name="Kohler A."/>
            <person name="Kuo A."/>
            <person name="Nagy L.G."/>
            <person name="Floudas D."/>
            <person name="Copeland A."/>
            <person name="Barry K.W."/>
            <person name="Cichocki N."/>
            <person name="Veneault-Fourrey C."/>
            <person name="LaButti K."/>
            <person name="Lindquist E.A."/>
            <person name="Lipzen A."/>
            <person name="Lundell T."/>
            <person name="Morin E."/>
            <person name="Murat C."/>
            <person name="Riley R."/>
            <person name="Ohm R."/>
            <person name="Sun H."/>
            <person name="Tunlid A."/>
            <person name="Henrissat B."/>
            <person name="Grigoriev I.V."/>
            <person name="Hibbett D.S."/>
            <person name="Martin F."/>
        </authorList>
    </citation>
    <scope>NUCLEOTIDE SEQUENCE [LARGE SCALE GENOMIC DNA]</scope>
    <source>
        <strain evidence="8">Foug A</strain>
    </source>
</reference>
<dbReference type="STRING" id="1036808.A0A0C2ZV03"/>
<dbReference type="OrthoDB" id="440676at2759"/>
<dbReference type="Pfam" id="PF12253">
    <property type="entry name" value="CAF1A_dimeriz"/>
    <property type="match status" value="1"/>
</dbReference>
<evidence type="ECO:0000256" key="4">
    <source>
        <dbReference type="ARBA" id="ARBA00023242"/>
    </source>
</evidence>
<evidence type="ECO:0000313" key="7">
    <source>
        <dbReference type="EMBL" id="KIM65323.1"/>
    </source>
</evidence>
<keyword evidence="3" id="KW-0234">DNA repair</keyword>
<dbReference type="GO" id="GO:0033186">
    <property type="term" value="C:CAF-1 complex"/>
    <property type="evidence" value="ECO:0007669"/>
    <property type="project" value="TreeGrafter"/>
</dbReference>
<dbReference type="Proteomes" id="UP000053989">
    <property type="component" value="Unassembled WGS sequence"/>
</dbReference>
<feature type="region of interest" description="Disordered" evidence="5">
    <location>
        <begin position="297"/>
        <end position="316"/>
    </location>
</feature>
<feature type="region of interest" description="Disordered" evidence="5">
    <location>
        <begin position="504"/>
        <end position="579"/>
    </location>
</feature>
<feature type="compositionally biased region" description="Acidic residues" evidence="5">
    <location>
        <begin position="504"/>
        <end position="548"/>
    </location>
</feature>
<evidence type="ECO:0000256" key="5">
    <source>
        <dbReference type="SAM" id="MobiDB-lite"/>
    </source>
</evidence>
<accession>A0A0C2ZV03</accession>
<evidence type="ECO:0000256" key="2">
    <source>
        <dbReference type="ARBA" id="ARBA00022763"/>
    </source>
</evidence>
<sequence length="767" mass="85417">MSTSVVPPANKNPISEFKNGKVIFRQKPISFEKASETMQEIVKFREMLDSRVRDASGPLTAIPDENRPLIVKLAQESDKTALALAKQIRSILLPGEVEGDETFRISLDSCLPLPVVEDAIKAVMTRTNYGLECPSSQKPPAAVCVWRWEVQDAYKDWLPKSARETAEARAAERVQARAHLSAFFSNLPQAQQDAILDPKGSNKHSAKDSSQPCDPSSVDLEPGEDQKMQSTSTLGDASENVAPRGLPKKAVDTEKAAKIKVKEERKAARADREKKQKDAQEKSRSLMANFFGKAKPHNQALPAKDSNQAAGPSSIENDFQKTFKPFVLKKDAELALHNWFLETKKRKPTILQESGATHDDAIIIDEDVSSKCGPAEARTRMLPPNELVVGSTSEGPRDVFPLLRQRYLMHTGKRKVPSLKTYNERTVRDIMAQLNEAEVAGDPAHVRQLLIALNDRKLLPAKVLIFTEDARPGYYGTWTRNSRVIGPRTPFAQDLLARDYAYDSGEEWEDEDASQADDVVDDAEEDDGDGDEADSDVDSWLVDDEEMEISLPSDPRDLSPSSIDLPISPPKRKADGAGRQLEKKRKVVVPLVPFAKGPCWEPVVGRCEYELFEPYRIQLFNDVPYPIDPFTFVSVAAEERQNAKSELGLLDKPFVGRGVASALLGKRSGVAQAPKMPFPEAYLGALLAKITELATPNFTYLVESIYQELRVYKVKKNSIEAKVREVCEKSKDRVWVVKETIRVSASNLFLLRDNHSHSRPCTDLSDD</sequence>
<dbReference type="GO" id="GO:0006334">
    <property type="term" value="P:nucleosome assembly"/>
    <property type="evidence" value="ECO:0007669"/>
    <property type="project" value="TreeGrafter"/>
</dbReference>
<feature type="domain" description="Chromatin assembly factor 1 subunit A dimerization" evidence="6">
    <location>
        <begin position="462"/>
        <end position="535"/>
    </location>
</feature>
<proteinExistence type="predicted"/>
<protein>
    <recommendedName>
        <fullName evidence="6">Chromatin assembly factor 1 subunit A dimerization domain-containing protein</fullName>
    </recommendedName>
</protein>
<evidence type="ECO:0000256" key="3">
    <source>
        <dbReference type="ARBA" id="ARBA00023204"/>
    </source>
</evidence>
<dbReference type="InParanoid" id="A0A0C2ZV03"/>
<dbReference type="PANTHER" id="PTHR15272:SF0">
    <property type="entry name" value="CHROMATIN ASSEMBLY FACTOR 1 SUBUNIT A"/>
    <property type="match status" value="1"/>
</dbReference>
<name>A0A0C2ZV03_9AGAM</name>
<dbReference type="InterPro" id="IPR022043">
    <property type="entry name" value="CAF1A_DD"/>
</dbReference>
<dbReference type="PANTHER" id="PTHR15272">
    <property type="entry name" value="CHROMATIN ASSEMBLY FACTOR 1 SUBUNIT A CAF-1 SUBUNIT A"/>
    <property type="match status" value="1"/>
</dbReference>
<feature type="region of interest" description="Disordered" evidence="5">
    <location>
        <begin position="195"/>
        <end position="283"/>
    </location>
</feature>
<evidence type="ECO:0000313" key="8">
    <source>
        <dbReference type="Proteomes" id="UP000053989"/>
    </source>
</evidence>
<keyword evidence="2" id="KW-0227">DNA damage</keyword>
<dbReference type="EMBL" id="KN822023">
    <property type="protein sequence ID" value="KIM65323.1"/>
    <property type="molecule type" value="Genomic_DNA"/>
</dbReference>
<organism evidence="7 8">
    <name type="scientific">Scleroderma citrinum Foug A</name>
    <dbReference type="NCBI Taxonomy" id="1036808"/>
    <lineage>
        <taxon>Eukaryota</taxon>
        <taxon>Fungi</taxon>
        <taxon>Dikarya</taxon>
        <taxon>Basidiomycota</taxon>
        <taxon>Agaricomycotina</taxon>
        <taxon>Agaricomycetes</taxon>
        <taxon>Agaricomycetidae</taxon>
        <taxon>Boletales</taxon>
        <taxon>Sclerodermatineae</taxon>
        <taxon>Sclerodermataceae</taxon>
        <taxon>Scleroderma</taxon>
    </lineage>
</organism>
<gene>
    <name evidence="7" type="ORF">SCLCIDRAFT_541935</name>
</gene>
<dbReference type="GO" id="GO:0006281">
    <property type="term" value="P:DNA repair"/>
    <property type="evidence" value="ECO:0007669"/>
    <property type="project" value="UniProtKB-KW"/>
</dbReference>
<reference evidence="7 8" key="1">
    <citation type="submission" date="2014-04" db="EMBL/GenBank/DDBJ databases">
        <authorList>
            <consortium name="DOE Joint Genome Institute"/>
            <person name="Kuo A."/>
            <person name="Kohler A."/>
            <person name="Nagy L.G."/>
            <person name="Floudas D."/>
            <person name="Copeland A."/>
            <person name="Barry K.W."/>
            <person name="Cichocki N."/>
            <person name="Veneault-Fourrey C."/>
            <person name="LaButti K."/>
            <person name="Lindquist E.A."/>
            <person name="Lipzen A."/>
            <person name="Lundell T."/>
            <person name="Morin E."/>
            <person name="Murat C."/>
            <person name="Sun H."/>
            <person name="Tunlid A."/>
            <person name="Henrissat B."/>
            <person name="Grigoriev I.V."/>
            <person name="Hibbett D.S."/>
            <person name="Martin F."/>
            <person name="Nordberg H.P."/>
            <person name="Cantor M.N."/>
            <person name="Hua S.X."/>
        </authorList>
    </citation>
    <scope>NUCLEOTIDE SEQUENCE [LARGE SCALE GENOMIC DNA]</scope>
    <source>
        <strain evidence="7 8">Foug A</strain>
    </source>
</reference>
<evidence type="ECO:0000259" key="6">
    <source>
        <dbReference type="Pfam" id="PF12253"/>
    </source>
</evidence>
<comment type="subcellular location">
    <subcellularLocation>
        <location evidence="1">Nucleus</location>
    </subcellularLocation>
</comment>
<feature type="compositionally biased region" description="Polar residues" evidence="5">
    <location>
        <begin position="305"/>
        <end position="316"/>
    </location>
</feature>
<dbReference type="HOGENOM" id="CLU_012467_0_0_1"/>
<keyword evidence="4" id="KW-0539">Nucleus</keyword>
<dbReference type="AlphaFoldDB" id="A0A0C2ZV03"/>
<keyword evidence="8" id="KW-1185">Reference proteome</keyword>
<evidence type="ECO:0000256" key="1">
    <source>
        <dbReference type="ARBA" id="ARBA00004123"/>
    </source>
</evidence>
<feature type="compositionally biased region" description="Low complexity" evidence="5">
    <location>
        <begin position="549"/>
        <end position="566"/>
    </location>
</feature>